<dbReference type="KEGG" id="mmad:MMJJ_09180"/>
<comment type="subcellular location">
    <subcellularLocation>
        <location evidence="1">Cell membrane</location>
        <topology evidence="1">Multi-pass membrane protein</topology>
    </subcellularLocation>
</comment>
<evidence type="ECO:0000313" key="13">
    <source>
        <dbReference type="Proteomes" id="UP000590564"/>
    </source>
</evidence>
<gene>
    <name evidence="8" type="primary">mepA_3</name>
    <name evidence="9" type="ORF">HNP94_001892</name>
    <name evidence="10" type="ORF">HNP96_001645</name>
    <name evidence="8" type="ORF">MMJJ_09180</name>
</gene>
<feature type="transmembrane region" description="Helical" evidence="7">
    <location>
        <begin position="421"/>
        <end position="443"/>
    </location>
</feature>
<dbReference type="GO" id="GO:0005886">
    <property type="term" value="C:plasma membrane"/>
    <property type="evidence" value="ECO:0007669"/>
    <property type="project" value="UniProtKB-SubCell"/>
</dbReference>
<dbReference type="PIRSF" id="PIRSF006603">
    <property type="entry name" value="DinF"/>
    <property type="match status" value="1"/>
</dbReference>
<dbReference type="GO" id="GO:0042910">
    <property type="term" value="F:xenobiotic transmembrane transporter activity"/>
    <property type="evidence" value="ECO:0007669"/>
    <property type="project" value="InterPro"/>
</dbReference>
<feature type="transmembrane region" description="Helical" evidence="7">
    <location>
        <begin position="358"/>
        <end position="381"/>
    </location>
</feature>
<evidence type="ECO:0000256" key="7">
    <source>
        <dbReference type="SAM" id="Phobius"/>
    </source>
</evidence>
<feature type="transmembrane region" description="Helical" evidence="7">
    <location>
        <begin position="136"/>
        <end position="157"/>
    </location>
</feature>
<dbReference type="EMBL" id="JACDUO010000003">
    <property type="protein sequence ID" value="MBA2864864.1"/>
    <property type="molecule type" value="Genomic_DNA"/>
</dbReference>
<keyword evidence="6 7" id="KW-0472">Membrane</keyword>
<keyword evidence="3" id="KW-1003">Cell membrane</keyword>
<dbReference type="Proteomes" id="UP000567099">
    <property type="component" value="Unassembled WGS sequence"/>
</dbReference>
<accession>A0A2L1CAC7</accession>
<evidence type="ECO:0000256" key="1">
    <source>
        <dbReference type="ARBA" id="ARBA00004651"/>
    </source>
</evidence>
<evidence type="ECO:0000313" key="11">
    <source>
        <dbReference type="Proteomes" id="UP000239462"/>
    </source>
</evidence>
<dbReference type="EMBL" id="JACHED010000004">
    <property type="protein sequence ID" value="MBB6497597.1"/>
    <property type="molecule type" value="Genomic_DNA"/>
</dbReference>
<keyword evidence="5 7" id="KW-1133">Transmembrane helix</keyword>
<evidence type="ECO:0000256" key="2">
    <source>
        <dbReference type="ARBA" id="ARBA00022448"/>
    </source>
</evidence>
<feature type="transmembrane region" description="Helical" evidence="7">
    <location>
        <begin position="285"/>
        <end position="307"/>
    </location>
</feature>
<reference evidence="11" key="1">
    <citation type="journal article" date="2018" name="Genome Announc.">
        <title>Complete Genome Sequence of the Methanococcus maripaludis Type Strain JJ (DSM 2067), a Model for Selenoprotein Synthesis in Archaea.</title>
        <authorList>
            <person name="Poehlein A."/>
            <person name="Heym D."/>
            <person name="Quitzke V."/>
            <person name="Fersch J."/>
            <person name="Daniel R."/>
            <person name="Rother M."/>
        </authorList>
    </citation>
    <scope>NUCLEOTIDE SEQUENCE [LARGE SCALE GENOMIC DNA]</scope>
    <source>
        <strain evidence="11">DSM 2067</strain>
    </source>
</reference>
<dbReference type="Proteomes" id="UP000239462">
    <property type="component" value="Chromosome"/>
</dbReference>
<feature type="transmembrane region" description="Helical" evidence="7">
    <location>
        <begin position="194"/>
        <end position="215"/>
    </location>
</feature>
<dbReference type="InterPro" id="IPR048279">
    <property type="entry name" value="MdtK-like"/>
</dbReference>
<evidence type="ECO:0000256" key="6">
    <source>
        <dbReference type="ARBA" id="ARBA00023136"/>
    </source>
</evidence>
<feature type="transmembrane region" description="Helical" evidence="7">
    <location>
        <begin position="50"/>
        <end position="73"/>
    </location>
</feature>
<evidence type="ECO:0000313" key="10">
    <source>
        <dbReference type="EMBL" id="MBB6497597.1"/>
    </source>
</evidence>
<evidence type="ECO:0000256" key="4">
    <source>
        <dbReference type="ARBA" id="ARBA00022692"/>
    </source>
</evidence>
<evidence type="ECO:0000256" key="5">
    <source>
        <dbReference type="ARBA" id="ARBA00022989"/>
    </source>
</evidence>
<dbReference type="PANTHER" id="PTHR43549">
    <property type="entry name" value="MULTIDRUG RESISTANCE PROTEIN YPNP-RELATED"/>
    <property type="match status" value="1"/>
</dbReference>
<dbReference type="CDD" id="cd13147">
    <property type="entry name" value="MATE_MJ0709_like"/>
    <property type="match status" value="1"/>
</dbReference>
<keyword evidence="2" id="KW-0813">Transport</keyword>
<proteinExistence type="predicted"/>
<evidence type="ECO:0000256" key="3">
    <source>
        <dbReference type="ARBA" id="ARBA00022475"/>
    </source>
</evidence>
<feature type="transmembrane region" description="Helical" evidence="7">
    <location>
        <begin position="169"/>
        <end position="188"/>
    </location>
</feature>
<keyword evidence="4 7" id="KW-0812">Transmembrane</keyword>
<sequence>MKTTKGVQNLLGDPKKAIVKISLPMVIAMSFQSLYNIIDAIWVAGLGSDALAAIGLFFPFMFALIAISNGVGIGGSSAISRRIGQKNKDAADNIAVHSIVLGIILGILLTGVIPFLGTIFSLIGASGNTVTMAVEYSTILFGGAVALLFTNIANAILRGEGDTKRAMYAIILGSVLNIVLDPIFIYVLNMGVAGAAWATLLSLVITGILFVYWLFIKKDTFLKISFEKFKLDINIIKEIFSIGLPASISHLTMAFSMFLLTAIVAKAGGNDGIAVFSTGWRIVSMGTIPLVGLATGVTVVTGAAYGSANPEKLEISYKYALKMGILVETIIAALILIFENQITYLFTYSENSVHILEGLLVFLKYMFLFYPTLPLGMLTAAMFQGVSKGNNSLFISLLRTIILQIPMAYTFGIIFNQGLTGVWFGMILGHVIAVSIAYLLGIYTIRQFKATLTPETVKFK</sequence>
<feature type="transmembrane region" description="Helical" evidence="7">
    <location>
        <begin position="94"/>
        <end position="116"/>
    </location>
</feature>
<dbReference type="Proteomes" id="UP000590564">
    <property type="component" value="Unassembled WGS sequence"/>
</dbReference>
<dbReference type="GO" id="GO:0015297">
    <property type="term" value="F:antiporter activity"/>
    <property type="evidence" value="ECO:0007669"/>
    <property type="project" value="InterPro"/>
</dbReference>
<feature type="transmembrane region" description="Helical" evidence="7">
    <location>
        <begin position="319"/>
        <end position="338"/>
    </location>
</feature>
<name>A0A2L1CAC7_METMI</name>
<dbReference type="RefSeq" id="WP_104837874.1">
    <property type="nucleotide sequence ID" value="NZ_CP026606.1"/>
</dbReference>
<dbReference type="Pfam" id="PF01554">
    <property type="entry name" value="MatE"/>
    <property type="match status" value="2"/>
</dbReference>
<evidence type="ECO:0000313" key="9">
    <source>
        <dbReference type="EMBL" id="MBA2864864.1"/>
    </source>
</evidence>
<evidence type="ECO:0000313" key="12">
    <source>
        <dbReference type="Proteomes" id="UP000567099"/>
    </source>
</evidence>
<dbReference type="InterPro" id="IPR052031">
    <property type="entry name" value="Membrane_Transporter-Flippase"/>
</dbReference>
<reference evidence="8" key="2">
    <citation type="submission" date="2018-02" db="EMBL/GenBank/DDBJ databases">
        <title>Complete genome sequence of the Methanococcus maripaludis type strain JJ (DSM 2067), a model for selenoprotein synthesis in Archaea.</title>
        <authorList>
            <person name="Poehlein A."/>
            <person name="Heym D."/>
            <person name="Quitzke V."/>
            <person name="Fersch J."/>
            <person name="Daniel R."/>
            <person name="Rother M."/>
        </authorList>
    </citation>
    <scope>NUCLEOTIDE SEQUENCE [LARGE SCALE GENOMIC DNA]</scope>
    <source>
        <strain evidence="8">DSM 2067</strain>
    </source>
</reference>
<organism evidence="8 11">
    <name type="scientific">Methanococcus maripaludis</name>
    <name type="common">Methanococcus deltae</name>
    <dbReference type="NCBI Taxonomy" id="39152"/>
    <lineage>
        <taxon>Archaea</taxon>
        <taxon>Methanobacteriati</taxon>
        <taxon>Methanobacteriota</taxon>
        <taxon>Methanomada group</taxon>
        <taxon>Methanococci</taxon>
        <taxon>Methanococcales</taxon>
        <taxon>Methanococcaceae</taxon>
        <taxon>Methanococcus</taxon>
    </lineage>
</organism>
<dbReference type="AlphaFoldDB" id="A0A2L1CAC7"/>
<dbReference type="EMBL" id="CP026606">
    <property type="protein sequence ID" value="AVB76327.1"/>
    <property type="molecule type" value="Genomic_DNA"/>
</dbReference>
<protein>
    <submittedName>
        <fullName evidence="8">Multidrug export protein MepA</fullName>
    </submittedName>
    <submittedName>
        <fullName evidence="9">Putative MATE family efflux protein</fullName>
    </submittedName>
</protein>
<dbReference type="GeneID" id="36102006"/>
<feature type="transmembrane region" description="Helical" evidence="7">
    <location>
        <begin position="235"/>
        <end position="265"/>
    </location>
</feature>
<evidence type="ECO:0000313" key="8">
    <source>
        <dbReference type="EMBL" id="AVB76327.1"/>
    </source>
</evidence>
<dbReference type="InterPro" id="IPR002528">
    <property type="entry name" value="MATE_fam"/>
</dbReference>
<dbReference type="NCBIfam" id="TIGR00797">
    <property type="entry name" value="matE"/>
    <property type="match status" value="1"/>
</dbReference>
<feature type="transmembrane region" description="Helical" evidence="7">
    <location>
        <begin position="21"/>
        <end position="44"/>
    </location>
</feature>
<dbReference type="PANTHER" id="PTHR43549:SF2">
    <property type="entry name" value="MULTIDRUG RESISTANCE PROTEIN NORM-RELATED"/>
    <property type="match status" value="1"/>
</dbReference>
<reference evidence="9 12" key="3">
    <citation type="submission" date="2020-07" db="EMBL/GenBank/DDBJ databases">
        <title>Genomic Encyclopedia of Type Strains, Phase IV (KMG-V): Genome sequencing to study the core and pangenomes of soil and plant-associated prokaryotes.</title>
        <authorList>
            <person name="Whitman W."/>
        </authorList>
    </citation>
    <scope>NUCLEOTIDE SEQUENCE [LARGE SCALE GENOMIC DNA]</scope>
    <source>
        <strain evidence="9 12">C13</strain>
        <strain evidence="10 13">D1</strain>
    </source>
</reference>
<feature type="transmembrane region" description="Helical" evidence="7">
    <location>
        <begin position="393"/>
        <end position="415"/>
    </location>
</feature>